<organism evidence="1 2">
    <name type="scientific">Smallanthus sonchifolius</name>
    <dbReference type="NCBI Taxonomy" id="185202"/>
    <lineage>
        <taxon>Eukaryota</taxon>
        <taxon>Viridiplantae</taxon>
        <taxon>Streptophyta</taxon>
        <taxon>Embryophyta</taxon>
        <taxon>Tracheophyta</taxon>
        <taxon>Spermatophyta</taxon>
        <taxon>Magnoliopsida</taxon>
        <taxon>eudicotyledons</taxon>
        <taxon>Gunneridae</taxon>
        <taxon>Pentapetalae</taxon>
        <taxon>asterids</taxon>
        <taxon>campanulids</taxon>
        <taxon>Asterales</taxon>
        <taxon>Asteraceae</taxon>
        <taxon>Asteroideae</taxon>
        <taxon>Heliantheae alliance</taxon>
        <taxon>Millerieae</taxon>
        <taxon>Smallanthus</taxon>
    </lineage>
</organism>
<comment type="caution">
    <text evidence="1">The sequence shown here is derived from an EMBL/GenBank/DDBJ whole genome shotgun (WGS) entry which is preliminary data.</text>
</comment>
<evidence type="ECO:0000313" key="1">
    <source>
        <dbReference type="EMBL" id="KAI3775948.1"/>
    </source>
</evidence>
<reference evidence="1 2" key="2">
    <citation type="journal article" date="2022" name="Mol. Ecol. Resour.">
        <title>The genomes of chicory, endive, great burdock and yacon provide insights into Asteraceae paleo-polyploidization history and plant inulin production.</title>
        <authorList>
            <person name="Fan W."/>
            <person name="Wang S."/>
            <person name="Wang H."/>
            <person name="Wang A."/>
            <person name="Jiang F."/>
            <person name="Liu H."/>
            <person name="Zhao H."/>
            <person name="Xu D."/>
            <person name="Zhang Y."/>
        </authorList>
    </citation>
    <scope>NUCLEOTIDE SEQUENCE [LARGE SCALE GENOMIC DNA]</scope>
    <source>
        <strain evidence="2">cv. Yunnan</strain>
        <tissue evidence="1">Leaves</tissue>
    </source>
</reference>
<keyword evidence="2" id="KW-1185">Reference proteome</keyword>
<sequence length="596" mass="68525">MLHRCVFARTVICRDLDVATRVARTDGLDCITVEGDQVSKKGGMTGGFYDKRRSKLKFMNIIRQNAMSITAKENELQNQKDDAELAHERSELEQLKQEVASANKHILNISKALEKKLKLLANVQTQIDQVKANIAMKRDEMGTELVDHLTPEERDLLSRLNPEIADLKEQLVACRANRVETETRKAELETNLSTNLVRRKQELEAVKQSPETDALNAEAEAKRQELQDAKRSVEEVKKQLQRVLESIEDRNKELKKINKKKSELKARLEEYEKTRQNEDKRAEQLISRKNILLAKQEEYSKKIRELGPLSSDAFEIHKRKSIKELYKMLHKCNEQLKQFSHVNKKALDQYANFTDQREELQKRQQELDAGDEKIKELVSVLDQRKDESIERTFKGVAKHFREVFSELVQGGHGFLIMMKKKVGLCQFLLCIFRLVAFLTYCLRLPTKQDGDPADNDYDEDEPRVDTEGRVEKYIGVSFTGQGETQSMKQLSGGQKTVVALALIFAIQRCDPAPFYLFDEIDAALDPQYRTAVGNMVRRLADMASTQFITTTFRPELVKVADKIYGVTHKNRVSHVNVVTMDEALDFIEHDQSHNAE</sequence>
<reference evidence="2" key="1">
    <citation type="journal article" date="2022" name="Mol. Ecol. Resour.">
        <title>The genomes of chicory, endive, great burdock and yacon provide insights into Asteraceae palaeo-polyploidization history and plant inulin production.</title>
        <authorList>
            <person name="Fan W."/>
            <person name="Wang S."/>
            <person name="Wang H."/>
            <person name="Wang A."/>
            <person name="Jiang F."/>
            <person name="Liu H."/>
            <person name="Zhao H."/>
            <person name="Xu D."/>
            <person name="Zhang Y."/>
        </authorList>
    </citation>
    <scope>NUCLEOTIDE SEQUENCE [LARGE SCALE GENOMIC DNA]</scope>
    <source>
        <strain evidence="2">cv. Yunnan</strain>
    </source>
</reference>
<name>A0ACB9FYC4_9ASTR</name>
<evidence type="ECO:0000313" key="2">
    <source>
        <dbReference type="Proteomes" id="UP001056120"/>
    </source>
</evidence>
<proteinExistence type="predicted"/>
<protein>
    <submittedName>
        <fullName evidence="1">Uncharacterized protein</fullName>
    </submittedName>
</protein>
<accession>A0ACB9FYC4</accession>
<dbReference type="Proteomes" id="UP001056120">
    <property type="component" value="Linkage Group LG15"/>
</dbReference>
<gene>
    <name evidence="1" type="ORF">L1987_45708</name>
</gene>
<dbReference type="EMBL" id="CM042032">
    <property type="protein sequence ID" value="KAI3775948.1"/>
    <property type="molecule type" value="Genomic_DNA"/>
</dbReference>